<sequence>MARLSHSSKHALNPAGELLLYNHERVDPLTTQNLRSRLTRAQHWLIPTEPEHEPNAGRRLWLLVVYTIRRWLFTDRCSSLASSLTLQTLLSVVPSVGVVLFFIGKLDPSFGTRFVEQIAYAVGPDMDRADELADALVSLASGVNIQELGRWGLLVVIVLAFLLFSTLEKTVNEIWRVSRTRTLIAKFTMFYTLASLGPIVVFYSLAQPVLSQIGSMAITPVVTSSIGLILLNRFLPNQTVRWRAAVIGGLLSAALFEFGKIAFGQYLSLVAISTYEGIYGSLAILPVFVVWAYLSWLIVLLGTETTFVVHHLPSVAREGYVQPSHRVQRRLLPSPGRTAARLLLAIADNYDQRPDPRAEPEPEDELGAPTRPIGMTADGLNERFDIGLAPIVSITDQLERAGLIVALGNDHGYVPGRPLEQIDLAAVLHMFDGGDMKSARADALADIFEQLDAQQQRKVNEISFRELIDMERAKREGRPYERRRLRLGAGPTEAGSGRPPTL</sequence>
<dbReference type="PANTHER" id="PTHR30213:SF0">
    <property type="entry name" value="UPF0761 MEMBRANE PROTEIN YIHY"/>
    <property type="match status" value="1"/>
</dbReference>
<feature type="transmembrane region" description="Helical" evidence="7">
    <location>
        <begin position="244"/>
        <end position="266"/>
    </location>
</feature>
<evidence type="ECO:0000256" key="7">
    <source>
        <dbReference type="SAM" id="Phobius"/>
    </source>
</evidence>
<proteinExistence type="predicted"/>
<evidence type="ECO:0000313" key="8">
    <source>
        <dbReference type="EMBL" id="PRQ05777.1"/>
    </source>
</evidence>
<keyword evidence="5 7" id="KW-0472">Membrane</keyword>
<dbReference type="Gene3D" id="1.10.10.10">
    <property type="entry name" value="Winged helix-like DNA-binding domain superfamily/Winged helix DNA-binding domain"/>
    <property type="match status" value="1"/>
</dbReference>
<feature type="region of interest" description="Disordered" evidence="6">
    <location>
        <begin position="473"/>
        <end position="502"/>
    </location>
</feature>
<evidence type="ECO:0000256" key="1">
    <source>
        <dbReference type="ARBA" id="ARBA00004651"/>
    </source>
</evidence>
<feature type="compositionally biased region" description="Basic and acidic residues" evidence="6">
    <location>
        <begin position="473"/>
        <end position="482"/>
    </location>
</feature>
<evidence type="ECO:0000256" key="5">
    <source>
        <dbReference type="ARBA" id="ARBA00023136"/>
    </source>
</evidence>
<organism evidence="8 9">
    <name type="scientific">Enhygromyxa salina</name>
    <dbReference type="NCBI Taxonomy" id="215803"/>
    <lineage>
        <taxon>Bacteria</taxon>
        <taxon>Pseudomonadati</taxon>
        <taxon>Myxococcota</taxon>
        <taxon>Polyangia</taxon>
        <taxon>Nannocystales</taxon>
        <taxon>Nannocystaceae</taxon>
        <taxon>Enhygromyxa</taxon>
    </lineage>
</organism>
<feature type="transmembrane region" description="Helical" evidence="7">
    <location>
        <begin position="278"/>
        <end position="301"/>
    </location>
</feature>
<evidence type="ECO:0000256" key="2">
    <source>
        <dbReference type="ARBA" id="ARBA00022475"/>
    </source>
</evidence>
<evidence type="ECO:0000256" key="4">
    <source>
        <dbReference type="ARBA" id="ARBA00022989"/>
    </source>
</evidence>
<keyword evidence="2" id="KW-1003">Cell membrane</keyword>
<dbReference type="EMBL" id="PVNK01000005">
    <property type="protein sequence ID" value="PRQ05777.1"/>
    <property type="molecule type" value="Genomic_DNA"/>
</dbReference>
<dbReference type="PANTHER" id="PTHR30213">
    <property type="entry name" value="INNER MEMBRANE PROTEIN YHJD"/>
    <property type="match status" value="1"/>
</dbReference>
<dbReference type="Pfam" id="PF03631">
    <property type="entry name" value="Virul_fac_BrkB"/>
    <property type="match status" value="1"/>
</dbReference>
<dbReference type="InterPro" id="IPR036388">
    <property type="entry name" value="WH-like_DNA-bd_sf"/>
</dbReference>
<keyword evidence="3 7" id="KW-0812">Transmembrane</keyword>
<keyword evidence="9" id="KW-1185">Reference proteome</keyword>
<feature type="transmembrane region" description="Helical" evidence="7">
    <location>
        <begin position="212"/>
        <end position="232"/>
    </location>
</feature>
<reference evidence="8 9" key="1">
    <citation type="submission" date="2018-03" db="EMBL/GenBank/DDBJ databases">
        <title>Draft Genome Sequences of the Obligatory Marine Myxobacteria Enhygromyxa salina SWB005.</title>
        <authorList>
            <person name="Poehlein A."/>
            <person name="Moghaddam J.A."/>
            <person name="Harms H."/>
            <person name="Alanjari M."/>
            <person name="Koenig G.M."/>
            <person name="Daniel R."/>
            <person name="Schaeberle T.F."/>
        </authorList>
    </citation>
    <scope>NUCLEOTIDE SEQUENCE [LARGE SCALE GENOMIC DNA]</scope>
    <source>
        <strain evidence="8 9">SWB005</strain>
    </source>
</reference>
<keyword evidence="4 7" id="KW-1133">Transmembrane helix</keyword>
<dbReference type="Proteomes" id="UP000237968">
    <property type="component" value="Unassembled WGS sequence"/>
</dbReference>
<accession>A0A2S9YKY8</accession>
<dbReference type="AlphaFoldDB" id="A0A2S9YKY8"/>
<evidence type="ECO:0000313" key="9">
    <source>
        <dbReference type="Proteomes" id="UP000237968"/>
    </source>
</evidence>
<comment type="subcellular location">
    <subcellularLocation>
        <location evidence="1">Cell membrane</location>
        <topology evidence="1">Multi-pass membrane protein</topology>
    </subcellularLocation>
</comment>
<feature type="region of interest" description="Disordered" evidence="6">
    <location>
        <begin position="352"/>
        <end position="371"/>
    </location>
</feature>
<protein>
    <submittedName>
        <fullName evidence="8">Uncharacterized protein</fullName>
    </submittedName>
</protein>
<dbReference type="InterPro" id="IPR017039">
    <property type="entry name" value="Virul_fac_BrkB"/>
</dbReference>
<dbReference type="GO" id="GO:0005886">
    <property type="term" value="C:plasma membrane"/>
    <property type="evidence" value="ECO:0007669"/>
    <property type="project" value="UniProtKB-SubCell"/>
</dbReference>
<name>A0A2S9YKY8_9BACT</name>
<evidence type="ECO:0000256" key="3">
    <source>
        <dbReference type="ARBA" id="ARBA00022692"/>
    </source>
</evidence>
<evidence type="ECO:0000256" key="6">
    <source>
        <dbReference type="SAM" id="MobiDB-lite"/>
    </source>
</evidence>
<comment type="caution">
    <text evidence="8">The sequence shown here is derived from an EMBL/GenBank/DDBJ whole genome shotgun (WGS) entry which is preliminary data.</text>
</comment>
<feature type="transmembrane region" description="Helical" evidence="7">
    <location>
        <begin position="148"/>
        <end position="167"/>
    </location>
</feature>
<feature type="transmembrane region" description="Helical" evidence="7">
    <location>
        <begin position="188"/>
        <end position="206"/>
    </location>
</feature>
<dbReference type="NCBIfam" id="TIGR00765">
    <property type="entry name" value="yihY_not_rbn"/>
    <property type="match status" value="1"/>
</dbReference>
<feature type="transmembrane region" description="Helical" evidence="7">
    <location>
        <begin position="79"/>
        <end position="103"/>
    </location>
</feature>
<gene>
    <name evidence="8" type="ORF">ENSA5_00970</name>
</gene>